<keyword evidence="2" id="KW-1185">Reference proteome</keyword>
<protein>
    <submittedName>
        <fullName evidence="1">Uncharacterized protein</fullName>
    </submittedName>
</protein>
<sequence>MKVSRDGRFQSVWNWRRFVCDTVGNIKEHLLFLRKIKEMFITTTKGIWIWLSLPKHCCWERYHCHCHDRNARDSNLTSPKSKEVLNQITDDWFGFTFHVHGAILVYSTANSTNIHVTLWKKPDLKPRGSKQRNNNNIVAEDA</sequence>
<dbReference type="Proteomes" id="UP001054945">
    <property type="component" value="Unassembled WGS sequence"/>
</dbReference>
<dbReference type="AlphaFoldDB" id="A0AAV4XME9"/>
<gene>
    <name evidence="1" type="ORF">CEXT_240421</name>
</gene>
<evidence type="ECO:0000313" key="2">
    <source>
        <dbReference type="Proteomes" id="UP001054945"/>
    </source>
</evidence>
<evidence type="ECO:0000313" key="1">
    <source>
        <dbReference type="EMBL" id="GIY95131.1"/>
    </source>
</evidence>
<reference evidence="1 2" key="1">
    <citation type="submission" date="2021-06" db="EMBL/GenBank/DDBJ databases">
        <title>Caerostris extrusa draft genome.</title>
        <authorList>
            <person name="Kono N."/>
            <person name="Arakawa K."/>
        </authorList>
    </citation>
    <scope>NUCLEOTIDE SEQUENCE [LARGE SCALE GENOMIC DNA]</scope>
</reference>
<accession>A0AAV4XME9</accession>
<organism evidence="1 2">
    <name type="scientific">Caerostris extrusa</name>
    <name type="common">Bark spider</name>
    <name type="synonym">Caerostris bankana</name>
    <dbReference type="NCBI Taxonomy" id="172846"/>
    <lineage>
        <taxon>Eukaryota</taxon>
        <taxon>Metazoa</taxon>
        <taxon>Ecdysozoa</taxon>
        <taxon>Arthropoda</taxon>
        <taxon>Chelicerata</taxon>
        <taxon>Arachnida</taxon>
        <taxon>Araneae</taxon>
        <taxon>Araneomorphae</taxon>
        <taxon>Entelegynae</taxon>
        <taxon>Araneoidea</taxon>
        <taxon>Araneidae</taxon>
        <taxon>Caerostris</taxon>
    </lineage>
</organism>
<proteinExistence type="predicted"/>
<comment type="caution">
    <text evidence="1">The sequence shown here is derived from an EMBL/GenBank/DDBJ whole genome shotgun (WGS) entry which is preliminary data.</text>
</comment>
<name>A0AAV4XME9_CAEEX</name>
<dbReference type="EMBL" id="BPLR01000484">
    <property type="protein sequence ID" value="GIY95131.1"/>
    <property type="molecule type" value="Genomic_DNA"/>
</dbReference>